<evidence type="ECO:0000313" key="3">
    <source>
        <dbReference type="Proteomes" id="UP000012065"/>
    </source>
</evidence>
<dbReference type="PANTHER" id="PTHR13087">
    <property type="entry name" value="NF-KAPPA B ACTIVATING PROTEIN"/>
    <property type="match status" value="1"/>
</dbReference>
<feature type="compositionally biased region" description="Basic residues" evidence="1">
    <location>
        <begin position="269"/>
        <end position="282"/>
    </location>
</feature>
<proteinExistence type="predicted"/>
<protein>
    <submittedName>
        <fullName evidence="2">Uncharacterized protein</fullName>
    </submittedName>
</protein>
<dbReference type="EMBL" id="CAOJ01016325">
    <property type="protein sequence ID" value="CCO36714.1"/>
    <property type="molecule type" value="Genomic_DNA"/>
</dbReference>
<feature type="region of interest" description="Disordered" evidence="1">
    <location>
        <begin position="477"/>
        <end position="515"/>
    </location>
</feature>
<dbReference type="GO" id="GO:0005634">
    <property type="term" value="C:nucleus"/>
    <property type="evidence" value="ECO:0007669"/>
    <property type="project" value="TreeGrafter"/>
</dbReference>
<dbReference type="GO" id="GO:0010468">
    <property type="term" value="P:regulation of gene expression"/>
    <property type="evidence" value="ECO:0007669"/>
    <property type="project" value="TreeGrafter"/>
</dbReference>
<gene>
    <name evidence="2" type="ORF">BN14_10857</name>
</gene>
<evidence type="ECO:0000256" key="1">
    <source>
        <dbReference type="SAM" id="MobiDB-lite"/>
    </source>
</evidence>
<name>M5CBQ4_THACB</name>
<feature type="compositionally biased region" description="Basic residues" evidence="1">
    <location>
        <begin position="218"/>
        <end position="236"/>
    </location>
</feature>
<feature type="compositionally biased region" description="Low complexity" evidence="1">
    <location>
        <begin position="240"/>
        <end position="268"/>
    </location>
</feature>
<dbReference type="AlphaFoldDB" id="M5CBQ4"/>
<dbReference type="Proteomes" id="UP000012065">
    <property type="component" value="Unassembled WGS sequence"/>
</dbReference>
<reference evidence="2 3" key="1">
    <citation type="journal article" date="2013" name="J. Biotechnol.">
        <title>Establishment and interpretation of the genome sequence of the phytopathogenic fungus Rhizoctonia solani AG1-IB isolate 7/3/14.</title>
        <authorList>
            <person name="Wibberg D.W."/>
            <person name="Jelonek L.J."/>
            <person name="Rupp O.R."/>
            <person name="Hennig M.H."/>
            <person name="Eikmeyer F.E."/>
            <person name="Goesmann A.G."/>
            <person name="Hartmann A.H."/>
            <person name="Borriss R.B."/>
            <person name="Grosch R.G."/>
            <person name="Puehler A.P."/>
            <person name="Schlueter A.S."/>
        </authorList>
    </citation>
    <scope>NUCLEOTIDE SEQUENCE [LARGE SCALE GENOMIC DNA]</scope>
    <source>
        <strain evidence="3">AG1-IB / isolate 7/3/14</strain>
    </source>
</reference>
<sequence length="663" mass="73484">MALTNGTYDIMNHGRIPRCAGAPPGSVALGTPVMAVSPPLMLPIEVKRMGDDTYQFRLRTNSAITLGHSQQTRKEDLAFVKLMHSSQDALWEVSSNGQGCFRIHVPHTDRCWTLLRFGGGLSPTIIFITLLSLTGLPSWRTNPEDSARYENESPPPESITSREPTPGRTPTPPPPPLPTPPPPPPPPPCNPTPPLPPAHAQSTLSHSAPSTDAAARDKRSKRRKKKAAKRRKRRHHSSGDDSSSSESDSDDSSSSSSSDSDSSDSSTGRRNRRKRKKRRSAKRSSEKSKDALKGMRHRPDRDSRDLAPAVGLMICRPAYRIFEEGWMIHLPLTILTDEYCASSEASKSSAELVRVDGKGNLVKSQKDVPPSAMSGEYCLTLAQWLKAWSRLLKLISIYKPNLEKDWRAHFQLICYNDERDQFWPVWLRYDIELRERSTHEPLKVHYLQHNIYKKHERNFYAPQLSIAPVLQNPSIQLPGPTIPPFHQDSLANSNRPETTRPSSAPRPYNQMGAQSSYSDKTMAVGPWMVKPSATDSTARAVATLIDATTHHTSAPCAEPPTTAHKSAPCNLRKVVTPLLSEAWEAELQSLDLLKEFGDVPVGLRTGFRLGTSSPITTTYIPDNHLSALSHPNIILNHINTELNAGRYSGPFSKSTLINLIGPF</sequence>
<feature type="compositionally biased region" description="Polar residues" evidence="1">
    <location>
        <begin position="200"/>
        <end position="210"/>
    </location>
</feature>
<feature type="compositionally biased region" description="Basic and acidic residues" evidence="1">
    <location>
        <begin position="142"/>
        <end position="151"/>
    </location>
</feature>
<comment type="caution">
    <text evidence="2">The sequence shown here is derived from an EMBL/GenBank/DDBJ whole genome shotgun (WGS) entry which is preliminary data.</text>
</comment>
<feature type="compositionally biased region" description="Pro residues" evidence="1">
    <location>
        <begin position="167"/>
        <end position="197"/>
    </location>
</feature>
<feature type="compositionally biased region" description="Polar residues" evidence="1">
    <location>
        <begin position="489"/>
        <end position="502"/>
    </location>
</feature>
<dbReference type="HOGENOM" id="CLU_413990_0_0_1"/>
<organism evidence="2 3">
    <name type="scientific">Thanatephorus cucumeris (strain AG1-IB / isolate 7/3/14)</name>
    <name type="common">Lettuce bottom rot fungus</name>
    <name type="synonym">Rhizoctonia solani</name>
    <dbReference type="NCBI Taxonomy" id="1108050"/>
    <lineage>
        <taxon>Eukaryota</taxon>
        <taxon>Fungi</taxon>
        <taxon>Dikarya</taxon>
        <taxon>Basidiomycota</taxon>
        <taxon>Agaricomycotina</taxon>
        <taxon>Agaricomycetes</taxon>
        <taxon>Cantharellales</taxon>
        <taxon>Ceratobasidiaceae</taxon>
        <taxon>Rhizoctonia</taxon>
        <taxon>Rhizoctonia solani AG-1</taxon>
    </lineage>
</organism>
<feature type="compositionally biased region" description="Basic and acidic residues" evidence="1">
    <location>
        <begin position="283"/>
        <end position="303"/>
    </location>
</feature>
<feature type="region of interest" description="Disordered" evidence="1">
    <location>
        <begin position="140"/>
        <end position="303"/>
    </location>
</feature>
<accession>M5CBQ4</accession>
<dbReference type="InterPro" id="IPR040466">
    <property type="entry name" value="NKAP"/>
</dbReference>
<evidence type="ECO:0000313" key="2">
    <source>
        <dbReference type="EMBL" id="CCO36714.1"/>
    </source>
</evidence>
<dbReference type="PANTHER" id="PTHR13087:SF0">
    <property type="entry name" value="NFKB ACTIVATING PROTEIN LIKE"/>
    <property type="match status" value="1"/>
</dbReference>